<dbReference type="AlphaFoldDB" id="A0A251S2H3"/>
<proteinExistence type="predicted"/>
<dbReference type="EMBL" id="CM007905">
    <property type="protein sequence ID" value="OTF92739.1"/>
    <property type="molecule type" value="Genomic_DNA"/>
</dbReference>
<reference evidence="1 3" key="1">
    <citation type="journal article" date="2017" name="Nature">
        <title>The sunflower genome provides insights into oil metabolism, flowering and Asterid evolution.</title>
        <authorList>
            <person name="Badouin H."/>
            <person name="Gouzy J."/>
            <person name="Grassa C.J."/>
            <person name="Murat F."/>
            <person name="Staton S.E."/>
            <person name="Cottret L."/>
            <person name="Lelandais-Briere C."/>
            <person name="Owens G.L."/>
            <person name="Carrere S."/>
            <person name="Mayjonade B."/>
            <person name="Legrand L."/>
            <person name="Gill N."/>
            <person name="Kane N.C."/>
            <person name="Bowers J.E."/>
            <person name="Hubner S."/>
            <person name="Bellec A."/>
            <person name="Berard A."/>
            <person name="Berges H."/>
            <person name="Blanchet N."/>
            <person name="Boniface M.C."/>
            <person name="Brunel D."/>
            <person name="Catrice O."/>
            <person name="Chaidir N."/>
            <person name="Claudel C."/>
            <person name="Donnadieu C."/>
            <person name="Faraut T."/>
            <person name="Fievet G."/>
            <person name="Helmstetter N."/>
            <person name="King M."/>
            <person name="Knapp S.J."/>
            <person name="Lai Z."/>
            <person name="Le Paslier M.C."/>
            <person name="Lippi Y."/>
            <person name="Lorenzon L."/>
            <person name="Mandel J.R."/>
            <person name="Marage G."/>
            <person name="Marchand G."/>
            <person name="Marquand E."/>
            <person name="Bret-Mestries E."/>
            <person name="Morien E."/>
            <person name="Nambeesan S."/>
            <person name="Nguyen T."/>
            <person name="Pegot-Espagnet P."/>
            <person name="Pouilly N."/>
            <person name="Raftis F."/>
            <person name="Sallet E."/>
            <person name="Schiex T."/>
            <person name="Thomas J."/>
            <person name="Vandecasteele C."/>
            <person name="Vares D."/>
            <person name="Vear F."/>
            <person name="Vautrin S."/>
            <person name="Crespi M."/>
            <person name="Mangin B."/>
            <person name="Burke J.M."/>
            <person name="Salse J."/>
            <person name="Munos S."/>
            <person name="Vincourt P."/>
            <person name="Rieseberg L.H."/>
            <person name="Langlade N.B."/>
        </authorList>
    </citation>
    <scope>NUCLEOTIDE SEQUENCE [LARGE SCALE GENOMIC DNA]</scope>
    <source>
        <strain evidence="3">cv. SF193</strain>
        <tissue evidence="1">Leaves</tissue>
    </source>
</reference>
<evidence type="ECO:0000313" key="1">
    <source>
        <dbReference type="EMBL" id="KAF5761745.1"/>
    </source>
</evidence>
<dbReference type="Gramene" id="mRNA:HanXRQr2_Chr16g0768601">
    <property type="protein sequence ID" value="CDS:HanXRQr2_Chr16g0768601.1"/>
    <property type="gene ID" value="HanXRQr2_Chr16g0768601"/>
</dbReference>
<evidence type="ECO:0000313" key="3">
    <source>
        <dbReference type="Proteomes" id="UP000215914"/>
    </source>
</evidence>
<evidence type="ECO:0000313" key="2">
    <source>
        <dbReference type="EMBL" id="OTF92739.1"/>
    </source>
</evidence>
<name>A0A251S2H3_HELAN</name>
<organism evidence="2 3">
    <name type="scientific">Helianthus annuus</name>
    <name type="common">Common sunflower</name>
    <dbReference type="NCBI Taxonomy" id="4232"/>
    <lineage>
        <taxon>Eukaryota</taxon>
        <taxon>Viridiplantae</taxon>
        <taxon>Streptophyta</taxon>
        <taxon>Embryophyta</taxon>
        <taxon>Tracheophyta</taxon>
        <taxon>Spermatophyta</taxon>
        <taxon>Magnoliopsida</taxon>
        <taxon>eudicotyledons</taxon>
        <taxon>Gunneridae</taxon>
        <taxon>Pentapetalae</taxon>
        <taxon>asterids</taxon>
        <taxon>campanulids</taxon>
        <taxon>Asterales</taxon>
        <taxon>Asteraceae</taxon>
        <taxon>Asteroideae</taxon>
        <taxon>Heliantheae alliance</taxon>
        <taxon>Heliantheae</taxon>
        <taxon>Helianthus</taxon>
    </lineage>
</organism>
<dbReference type="EMBL" id="MNCJ02000331">
    <property type="protein sequence ID" value="KAF5761745.1"/>
    <property type="molecule type" value="Genomic_DNA"/>
</dbReference>
<sequence length="57" mass="5950">MADGDDDGTTTGGDVDAMVVVFGDWNGVGGGIPWLSLNAVSRTFMERNLSRMGLSLS</sequence>
<keyword evidence="3" id="KW-1185">Reference proteome</keyword>
<accession>A0A251S2H3</accession>
<gene>
    <name evidence="2" type="ORF">HannXRQ_Chr16g0525191</name>
    <name evidence="1" type="ORF">HanXRQr2_Chr16g0768601</name>
</gene>
<reference evidence="2" key="2">
    <citation type="submission" date="2017-02" db="EMBL/GenBank/DDBJ databases">
        <title>Sunflower complete genome.</title>
        <authorList>
            <person name="Langlade N."/>
            <person name="Munos S."/>
        </authorList>
    </citation>
    <scope>NUCLEOTIDE SEQUENCE [LARGE SCALE GENOMIC DNA]</scope>
    <source>
        <tissue evidence="2">Leaves</tissue>
    </source>
</reference>
<dbReference type="InParanoid" id="A0A251S2H3"/>
<reference evidence="1" key="3">
    <citation type="submission" date="2020-06" db="EMBL/GenBank/DDBJ databases">
        <title>Helianthus annuus Genome sequencing and assembly Release 2.</title>
        <authorList>
            <person name="Gouzy J."/>
            <person name="Langlade N."/>
            <person name="Munos S."/>
        </authorList>
    </citation>
    <scope>NUCLEOTIDE SEQUENCE</scope>
    <source>
        <tissue evidence="1">Leaves</tissue>
    </source>
</reference>
<protein>
    <submittedName>
        <fullName evidence="2">Uncharacterized protein</fullName>
    </submittedName>
</protein>
<dbReference type="Proteomes" id="UP000215914">
    <property type="component" value="Chromosome 16"/>
</dbReference>